<keyword evidence="5" id="KW-0238">DNA-binding</keyword>
<feature type="region of interest" description="Disordered" evidence="7">
    <location>
        <begin position="474"/>
        <end position="722"/>
    </location>
</feature>
<dbReference type="Pfam" id="PF05699">
    <property type="entry name" value="Dimer_Tnp_hAT"/>
    <property type="match status" value="1"/>
</dbReference>
<feature type="compositionally biased region" description="Low complexity" evidence="7">
    <location>
        <begin position="294"/>
        <end position="305"/>
    </location>
</feature>
<feature type="zinc finger region" description="C3H1-type" evidence="6">
    <location>
        <begin position="1121"/>
        <end position="1149"/>
    </location>
</feature>
<name>A0A1R3KIC5_9ROSI</name>
<evidence type="ECO:0000256" key="4">
    <source>
        <dbReference type="ARBA" id="ARBA00022833"/>
    </source>
</evidence>
<evidence type="ECO:0000256" key="6">
    <source>
        <dbReference type="PROSITE-ProRule" id="PRU00723"/>
    </source>
</evidence>
<feature type="compositionally biased region" description="Pro residues" evidence="7">
    <location>
        <begin position="264"/>
        <end position="274"/>
    </location>
</feature>
<evidence type="ECO:0000259" key="8">
    <source>
        <dbReference type="PROSITE" id="PS50103"/>
    </source>
</evidence>
<dbReference type="GO" id="GO:0003677">
    <property type="term" value="F:DNA binding"/>
    <property type="evidence" value="ECO:0007669"/>
    <property type="project" value="UniProtKB-KW"/>
</dbReference>
<sequence>MENPIQDILVDIEVDLNCSDCSDEVGGVSNDEINADSIQTKPTATASASTHAGNQANLLVGINEALKDIFEDYVKVLNPAATSSQSSQVQQSSLMEEDGDYDAMAEFQKHQMESGGDEVKTELDIYLQEEPEMQKKGVGDFDVLLWWKLNSPRFPILSSLAKVVLAVPVSIVASQSAFSTGGRVLDPYRSSLTPKLIQALICTQDRLEVSKEYDLAAETEEQKEMDKLGLAYMSVLAYSLPKPTEPTDTLPMSELVHQLQQPYHPLPAPPPPLPRQQHPNHHAYDPPLPQYTYSPNFNSNPNPSNVSLQFHDSPQRRVPEFDSRPDYWPDNRVSRPHPVSPPPISNLEREVHYHQFDRRPASPGIDRFRHELEESSRIRALELNQREREELNRVHTDRWVSDRSSRDFGIVSMGFESNSNNSGFDHEVSENVRWGSHLHDQLIDNGNNDIQERDEMRGFTRKMDYLHDSEVEMFSDRASSREDSHEFNRTPRKQIQKKSALLRIQKAKPTHRSREDEKSHYSGEGKPGNSRGKDLVLHSDQAKEEKEREGSPVELDVSFKSNSLVAKVTQTTPSTNITKPRTWHRTNNSSASPSPSSGNKPSLSANPSQKQMPKKAASSQGTSYIRKGNSLVRKPVSVPAPPQGSRSLRSTVYRLNSGVVDEVKKGARPNSRADSVDLKRGGSTTFERPTTPPLPSVTKISNRTPNSSGECTETSLPEPSISDCCETTNNRASSMEITDVPNSSEDVLKTSETLNGNGSANNSEDCTEQNESNLAPSNAKSVTYVKPKSNQLVATSDHGCASTLNADKNQTFSASSDGYYKKSKNQLIRSALESNSNQTVTISGSNSAGQVADKLITSRTLGKRRFNKVVVKTHKPSKFSLVWTLRSAKLSRNDANSPHRPKVLPHLFPWKRTTYCRSFKLNSVSSCSSSLSTIGWKMLLLRKRNTVYTRSINGFSIRKSKVLSVGGSSLKWSKSIESHSRKANEEATLAVAEAERKKRERNGTISGTGKRSYSCHKVVHGTELRPGERIFRIGSVRYKMDSSRRSLQRMSDDESSCSAVHQSGSSSKKSYVPRRLVIGNDEYVRIGNGNQLVRNPKKRTRVLASEKVRWSLHTARLRLVKKRKYCQFFTRFGKCNKDDGKCPYIHDPSKIAVCTKFLKGLCTNSNCKLTHKVIPERMPDCSYFLQGLCTNENCPYRHVHVTPNASTCEGFLRGYCADGNECRKKHSYVCPNFEATGSCPQGSKCKLHHPKKQSKGKKRKRSMEYKNARGRYFGIDILEPKKLRHQVVDDDDRFFGGEFSDYIHLDVSDDEAGEICRLMNDEMAFGDNDSSELQLDDLDELIKPIRIMSR</sequence>
<evidence type="ECO:0000313" key="10">
    <source>
        <dbReference type="Proteomes" id="UP000187203"/>
    </source>
</evidence>
<feature type="zinc finger region" description="C3H1-type" evidence="6">
    <location>
        <begin position="1224"/>
        <end position="1252"/>
    </location>
</feature>
<dbReference type="EMBL" id="AWUE01013504">
    <property type="protein sequence ID" value="OMP06748.1"/>
    <property type="molecule type" value="Genomic_DNA"/>
</dbReference>
<dbReference type="GO" id="GO:0005634">
    <property type="term" value="C:nucleus"/>
    <property type="evidence" value="ECO:0007669"/>
    <property type="project" value="TreeGrafter"/>
</dbReference>
<dbReference type="InterPro" id="IPR012337">
    <property type="entry name" value="RNaseH-like_sf"/>
</dbReference>
<dbReference type="PROSITE" id="PS50103">
    <property type="entry name" value="ZF_C3H1"/>
    <property type="match status" value="3"/>
</dbReference>
<evidence type="ECO:0000256" key="2">
    <source>
        <dbReference type="ARBA" id="ARBA00022737"/>
    </source>
</evidence>
<dbReference type="InterPro" id="IPR008906">
    <property type="entry name" value="HATC_C_dom"/>
</dbReference>
<feature type="compositionally biased region" description="Polar residues" evidence="7">
    <location>
        <begin position="559"/>
        <end position="579"/>
    </location>
</feature>
<dbReference type="GO" id="GO:0046983">
    <property type="term" value="F:protein dimerization activity"/>
    <property type="evidence" value="ECO:0007669"/>
    <property type="project" value="InterPro"/>
</dbReference>
<feature type="compositionally biased region" description="Low complexity" evidence="7">
    <location>
        <begin position="587"/>
        <end position="604"/>
    </location>
</feature>
<dbReference type="InterPro" id="IPR000571">
    <property type="entry name" value="Znf_CCCH"/>
</dbReference>
<evidence type="ECO:0000256" key="1">
    <source>
        <dbReference type="ARBA" id="ARBA00022723"/>
    </source>
</evidence>
<dbReference type="GO" id="GO:0008270">
    <property type="term" value="F:zinc ion binding"/>
    <property type="evidence" value="ECO:0007669"/>
    <property type="project" value="UniProtKB-KW"/>
</dbReference>
<organism evidence="9 10">
    <name type="scientific">Corchorus olitorius</name>
    <dbReference type="NCBI Taxonomy" id="93759"/>
    <lineage>
        <taxon>Eukaryota</taxon>
        <taxon>Viridiplantae</taxon>
        <taxon>Streptophyta</taxon>
        <taxon>Embryophyta</taxon>
        <taxon>Tracheophyta</taxon>
        <taxon>Spermatophyta</taxon>
        <taxon>Magnoliopsida</taxon>
        <taxon>eudicotyledons</taxon>
        <taxon>Gunneridae</taxon>
        <taxon>Pentapetalae</taxon>
        <taxon>rosids</taxon>
        <taxon>malvids</taxon>
        <taxon>Malvales</taxon>
        <taxon>Malvaceae</taxon>
        <taxon>Grewioideae</taxon>
        <taxon>Apeibeae</taxon>
        <taxon>Corchorus</taxon>
    </lineage>
</organism>
<keyword evidence="2" id="KW-0677">Repeat</keyword>
<evidence type="ECO:0000256" key="7">
    <source>
        <dbReference type="SAM" id="MobiDB-lite"/>
    </source>
</evidence>
<feature type="compositionally biased region" description="Basic and acidic residues" evidence="7">
    <location>
        <begin position="531"/>
        <end position="551"/>
    </location>
</feature>
<feature type="domain" description="C3H1-type" evidence="8">
    <location>
        <begin position="1224"/>
        <end position="1252"/>
    </location>
</feature>
<comment type="caution">
    <text evidence="9">The sequence shown here is derived from an EMBL/GenBank/DDBJ whole genome shotgun (WGS) entry which is preliminary data.</text>
</comment>
<feature type="domain" description="C3H1-type" evidence="8">
    <location>
        <begin position="1175"/>
        <end position="1201"/>
    </location>
</feature>
<keyword evidence="1 6" id="KW-0479">Metal-binding</keyword>
<dbReference type="Proteomes" id="UP000187203">
    <property type="component" value="Unassembled WGS sequence"/>
</dbReference>
<dbReference type="PANTHER" id="PTHR46156:SF1">
    <property type="entry name" value="ZINC FINGER CCCH DOMAIN-CONTAINING PROTEIN 3"/>
    <property type="match status" value="1"/>
</dbReference>
<feature type="compositionally biased region" description="Basic and acidic residues" evidence="7">
    <location>
        <begin position="512"/>
        <end position="523"/>
    </location>
</feature>
<dbReference type="STRING" id="93759.A0A1R3KIC5"/>
<reference evidence="10" key="1">
    <citation type="submission" date="2013-09" db="EMBL/GenBank/DDBJ databases">
        <title>Corchorus olitorius genome sequencing.</title>
        <authorList>
            <person name="Alam M."/>
            <person name="Haque M.S."/>
            <person name="Islam M.S."/>
            <person name="Emdad E.M."/>
            <person name="Islam M.M."/>
            <person name="Ahmed B."/>
            <person name="Halim A."/>
            <person name="Hossen Q.M.M."/>
            <person name="Hossain M.Z."/>
            <person name="Ahmed R."/>
            <person name="Khan M.M."/>
            <person name="Islam R."/>
            <person name="Rashid M.M."/>
            <person name="Khan S.A."/>
            <person name="Rahman M.S."/>
            <person name="Alam M."/>
            <person name="Yahiya A.S."/>
            <person name="Khan M.S."/>
            <person name="Azam M.S."/>
            <person name="Haque T."/>
            <person name="Lashkar M.Z.H."/>
            <person name="Akhand A.I."/>
            <person name="Morshed G."/>
            <person name="Roy S."/>
            <person name="Uddin K.S."/>
            <person name="Rabeya T."/>
            <person name="Hossain A.S."/>
            <person name="Chowdhury A."/>
            <person name="Snigdha A.R."/>
            <person name="Mortoza M.S."/>
            <person name="Matin S.A."/>
            <person name="Hoque S.M.E."/>
            <person name="Islam M.K."/>
            <person name="Roy D.K."/>
            <person name="Haider R."/>
            <person name="Moosa M.M."/>
            <person name="Elias S.M."/>
            <person name="Hasan A.M."/>
            <person name="Jahan S."/>
            <person name="Shafiuddin M."/>
            <person name="Mahmood N."/>
            <person name="Shommy N.S."/>
        </authorList>
    </citation>
    <scope>NUCLEOTIDE SEQUENCE [LARGE SCALE GENOMIC DNA]</scope>
    <source>
        <strain evidence="10">cv. O-4</strain>
    </source>
</reference>
<dbReference type="Gene3D" id="4.10.1000.10">
    <property type="entry name" value="Zinc finger, CCCH-type"/>
    <property type="match status" value="2"/>
</dbReference>
<evidence type="ECO:0000256" key="5">
    <source>
        <dbReference type="ARBA" id="ARBA00023125"/>
    </source>
</evidence>
<protein>
    <submittedName>
        <fullName evidence="9">Zinc finger, CCCH-type</fullName>
    </submittedName>
</protein>
<keyword evidence="3 6" id="KW-0863">Zinc-finger</keyword>
<dbReference type="OrthoDB" id="3247158at2759"/>
<dbReference type="PANTHER" id="PTHR46156">
    <property type="entry name" value="CCCH ZINGC FINGER"/>
    <property type="match status" value="1"/>
</dbReference>
<gene>
    <name evidence="9" type="ORF">COLO4_07934</name>
</gene>
<dbReference type="SMART" id="SM00356">
    <property type="entry name" value="ZnF_C3H1"/>
    <property type="match status" value="5"/>
</dbReference>
<feature type="domain" description="C3H1-type" evidence="8">
    <location>
        <begin position="1121"/>
        <end position="1149"/>
    </location>
</feature>
<feature type="compositionally biased region" description="Polar residues" evidence="7">
    <location>
        <begin position="605"/>
        <end position="623"/>
    </location>
</feature>
<feature type="compositionally biased region" description="Polar residues" evidence="7">
    <location>
        <begin position="644"/>
        <end position="654"/>
    </location>
</feature>
<feature type="compositionally biased region" description="Basic and acidic residues" evidence="7">
    <location>
        <begin position="313"/>
        <end position="333"/>
    </location>
</feature>
<dbReference type="FunFam" id="4.10.1000.10:FF:000022">
    <property type="entry name" value="Zinc finger CCCH domain-containing protein 7"/>
    <property type="match status" value="1"/>
</dbReference>
<feature type="zinc finger region" description="C3H1-type" evidence="6">
    <location>
        <begin position="1175"/>
        <end position="1201"/>
    </location>
</feature>
<evidence type="ECO:0000256" key="3">
    <source>
        <dbReference type="ARBA" id="ARBA00022771"/>
    </source>
</evidence>
<dbReference type="SUPFAM" id="SSF53098">
    <property type="entry name" value="Ribonuclease H-like"/>
    <property type="match status" value="1"/>
</dbReference>
<feature type="compositionally biased region" description="Polar residues" evidence="7">
    <location>
        <begin position="698"/>
        <end position="717"/>
    </location>
</feature>
<dbReference type="FunFam" id="4.10.1000.10:FF:000008">
    <property type="entry name" value="zinc finger CCCH domain-containing protein 3"/>
    <property type="match status" value="1"/>
</dbReference>
<evidence type="ECO:0000313" key="9">
    <source>
        <dbReference type="EMBL" id="OMP06748.1"/>
    </source>
</evidence>
<feature type="compositionally biased region" description="Basic and acidic residues" evidence="7">
    <location>
        <begin position="474"/>
        <end position="489"/>
    </location>
</feature>
<keyword evidence="10" id="KW-1185">Reference proteome</keyword>
<feature type="region of interest" description="Disordered" evidence="7">
    <location>
        <begin position="739"/>
        <end position="779"/>
    </location>
</feature>
<feature type="region of interest" description="Disordered" evidence="7">
    <location>
        <begin position="262"/>
        <end position="345"/>
    </location>
</feature>
<proteinExistence type="predicted"/>
<keyword evidence="4 6" id="KW-0862">Zinc</keyword>
<accession>A0A1R3KIC5</accession>